<evidence type="ECO:0000256" key="7">
    <source>
        <dbReference type="ARBA" id="ARBA00022825"/>
    </source>
</evidence>
<evidence type="ECO:0000256" key="11">
    <source>
        <dbReference type="SAM" id="SignalP"/>
    </source>
</evidence>
<dbReference type="MEROPS" id="S01.A97"/>
<evidence type="ECO:0000313" key="14">
    <source>
        <dbReference type="Proteomes" id="UP000009192"/>
    </source>
</evidence>
<keyword evidence="3" id="KW-0964">Secreted</keyword>
<dbReference type="PRINTS" id="PR00722">
    <property type="entry name" value="CHYMOTRYPSIN"/>
</dbReference>
<evidence type="ECO:0000256" key="5">
    <source>
        <dbReference type="ARBA" id="ARBA00022729"/>
    </source>
</evidence>
<name>B4KBT6_DROMO</name>
<keyword evidence="8" id="KW-0865">Zymogen</keyword>
<accession>B4KBT6</accession>
<dbReference type="PhylomeDB" id="B4KBT6"/>
<dbReference type="InterPro" id="IPR033116">
    <property type="entry name" value="TRYPSIN_SER"/>
</dbReference>
<reference evidence="13 14" key="1">
    <citation type="journal article" date="2007" name="Nature">
        <title>Evolution of genes and genomes on the Drosophila phylogeny.</title>
        <authorList>
            <consortium name="Drosophila 12 Genomes Consortium"/>
            <person name="Clark A.G."/>
            <person name="Eisen M.B."/>
            <person name="Smith D.R."/>
            <person name="Bergman C.M."/>
            <person name="Oliver B."/>
            <person name="Markow T.A."/>
            <person name="Kaufman T.C."/>
            <person name="Kellis M."/>
            <person name="Gelbart W."/>
            <person name="Iyer V.N."/>
            <person name="Pollard D.A."/>
            <person name="Sackton T.B."/>
            <person name="Larracuente A.M."/>
            <person name="Singh N.D."/>
            <person name="Abad J.P."/>
            <person name="Abt D.N."/>
            <person name="Adryan B."/>
            <person name="Aguade M."/>
            <person name="Akashi H."/>
            <person name="Anderson W.W."/>
            <person name="Aquadro C.F."/>
            <person name="Ardell D.H."/>
            <person name="Arguello R."/>
            <person name="Artieri C.G."/>
            <person name="Barbash D.A."/>
            <person name="Barker D."/>
            <person name="Barsanti P."/>
            <person name="Batterham P."/>
            <person name="Batzoglou S."/>
            <person name="Begun D."/>
            <person name="Bhutkar A."/>
            <person name="Blanco E."/>
            <person name="Bosak S.A."/>
            <person name="Bradley R.K."/>
            <person name="Brand A.D."/>
            <person name="Brent M.R."/>
            <person name="Brooks A.N."/>
            <person name="Brown R.H."/>
            <person name="Butlin R.K."/>
            <person name="Caggese C."/>
            <person name="Calvi B.R."/>
            <person name="Bernardo de Carvalho A."/>
            <person name="Caspi A."/>
            <person name="Castrezana S."/>
            <person name="Celniker S.E."/>
            <person name="Chang J.L."/>
            <person name="Chapple C."/>
            <person name="Chatterji S."/>
            <person name="Chinwalla A."/>
            <person name="Civetta A."/>
            <person name="Clifton S.W."/>
            <person name="Comeron J.M."/>
            <person name="Costello J.C."/>
            <person name="Coyne J.A."/>
            <person name="Daub J."/>
            <person name="David R.G."/>
            <person name="Delcher A.L."/>
            <person name="Delehaunty K."/>
            <person name="Do C.B."/>
            <person name="Ebling H."/>
            <person name="Edwards K."/>
            <person name="Eickbush T."/>
            <person name="Evans J.D."/>
            <person name="Filipski A."/>
            <person name="Findeiss S."/>
            <person name="Freyhult E."/>
            <person name="Fulton L."/>
            <person name="Fulton R."/>
            <person name="Garcia A.C."/>
            <person name="Gardiner A."/>
            <person name="Garfield D.A."/>
            <person name="Garvin B.E."/>
            <person name="Gibson G."/>
            <person name="Gilbert D."/>
            <person name="Gnerre S."/>
            <person name="Godfrey J."/>
            <person name="Good R."/>
            <person name="Gotea V."/>
            <person name="Gravely B."/>
            <person name="Greenberg A.J."/>
            <person name="Griffiths-Jones S."/>
            <person name="Gross S."/>
            <person name="Guigo R."/>
            <person name="Gustafson E.A."/>
            <person name="Haerty W."/>
            <person name="Hahn M.W."/>
            <person name="Halligan D.L."/>
            <person name="Halpern A.L."/>
            <person name="Halter G.M."/>
            <person name="Han M.V."/>
            <person name="Heger A."/>
            <person name="Hillier L."/>
            <person name="Hinrichs A.S."/>
            <person name="Holmes I."/>
            <person name="Hoskins R.A."/>
            <person name="Hubisz M.J."/>
            <person name="Hultmark D."/>
            <person name="Huntley M.A."/>
            <person name="Jaffe D.B."/>
            <person name="Jagadeeshan S."/>
            <person name="Jeck W.R."/>
            <person name="Johnson J."/>
            <person name="Jones C.D."/>
            <person name="Jordan W.C."/>
            <person name="Karpen G.H."/>
            <person name="Kataoka E."/>
            <person name="Keightley P.D."/>
            <person name="Kheradpour P."/>
            <person name="Kirkness E.F."/>
            <person name="Koerich L.B."/>
            <person name="Kristiansen K."/>
            <person name="Kudrna D."/>
            <person name="Kulathinal R.J."/>
            <person name="Kumar S."/>
            <person name="Kwok R."/>
            <person name="Lander E."/>
            <person name="Langley C.H."/>
            <person name="Lapoint R."/>
            <person name="Lazzaro B.P."/>
            <person name="Lee S.J."/>
            <person name="Levesque L."/>
            <person name="Li R."/>
            <person name="Lin C.F."/>
            <person name="Lin M.F."/>
            <person name="Lindblad-Toh K."/>
            <person name="Llopart A."/>
            <person name="Long M."/>
            <person name="Low L."/>
            <person name="Lozovsky E."/>
            <person name="Lu J."/>
            <person name="Luo M."/>
            <person name="Machado C.A."/>
            <person name="Makalowski W."/>
            <person name="Marzo M."/>
            <person name="Matsuda M."/>
            <person name="Matzkin L."/>
            <person name="McAllister B."/>
            <person name="McBride C.S."/>
            <person name="McKernan B."/>
            <person name="McKernan K."/>
            <person name="Mendez-Lago M."/>
            <person name="Minx P."/>
            <person name="Mollenhauer M.U."/>
            <person name="Montooth K."/>
            <person name="Mount S.M."/>
            <person name="Mu X."/>
            <person name="Myers E."/>
            <person name="Negre B."/>
            <person name="Newfeld S."/>
            <person name="Nielsen R."/>
            <person name="Noor M.A."/>
            <person name="O'Grady P."/>
            <person name="Pachter L."/>
            <person name="Papaceit M."/>
            <person name="Parisi M.J."/>
            <person name="Parisi M."/>
            <person name="Parts L."/>
            <person name="Pedersen J.S."/>
            <person name="Pesole G."/>
            <person name="Phillippy A.M."/>
            <person name="Ponting C.P."/>
            <person name="Pop M."/>
            <person name="Porcelli D."/>
            <person name="Powell J.R."/>
            <person name="Prohaska S."/>
            <person name="Pruitt K."/>
            <person name="Puig M."/>
            <person name="Quesneville H."/>
            <person name="Ram K.R."/>
            <person name="Rand D."/>
            <person name="Rasmussen M.D."/>
            <person name="Reed L.K."/>
            <person name="Reenan R."/>
            <person name="Reily A."/>
            <person name="Remington K.A."/>
            <person name="Rieger T.T."/>
            <person name="Ritchie M.G."/>
            <person name="Robin C."/>
            <person name="Rogers Y.H."/>
            <person name="Rohde C."/>
            <person name="Rozas J."/>
            <person name="Rubenfield M.J."/>
            <person name="Ruiz A."/>
            <person name="Russo S."/>
            <person name="Salzberg S.L."/>
            <person name="Sanchez-Gracia A."/>
            <person name="Saranga D.J."/>
            <person name="Sato H."/>
            <person name="Schaeffer S.W."/>
            <person name="Schatz M.C."/>
            <person name="Schlenke T."/>
            <person name="Schwartz R."/>
            <person name="Segarra C."/>
            <person name="Singh R.S."/>
            <person name="Sirot L."/>
            <person name="Sirota M."/>
            <person name="Sisneros N.B."/>
            <person name="Smith C.D."/>
            <person name="Smith T.F."/>
            <person name="Spieth J."/>
            <person name="Stage D.E."/>
            <person name="Stark A."/>
            <person name="Stephan W."/>
            <person name="Strausberg R.L."/>
            <person name="Strempel S."/>
            <person name="Sturgill D."/>
            <person name="Sutton G."/>
            <person name="Sutton G.G."/>
            <person name="Tao W."/>
            <person name="Teichmann S."/>
            <person name="Tobari Y.N."/>
            <person name="Tomimura Y."/>
            <person name="Tsolas J.M."/>
            <person name="Valente V.L."/>
            <person name="Venter E."/>
            <person name="Venter J.C."/>
            <person name="Vicario S."/>
            <person name="Vieira F.G."/>
            <person name="Vilella A.J."/>
            <person name="Villasante A."/>
            <person name="Walenz B."/>
            <person name="Wang J."/>
            <person name="Wasserman M."/>
            <person name="Watts T."/>
            <person name="Wilson D."/>
            <person name="Wilson R.K."/>
            <person name="Wing R.A."/>
            <person name="Wolfner M.F."/>
            <person name="Wong A."/>
            <person name="Wong G.K."/>
            <person name="Wu C.I."/>
            <person name="Wu G."/>
            <person name="Yamamoto D."/>
            <person name="Yang H.P."/>
            <person name="Yang S.P."/>
            <person name="Yorke J.A."/>
            <person name="Yoshida K."/>
            <person name="Zdobnov E."/>
            <person name="Zhang P."/>
            <person name="Zhang Y."/>
            <person name="Zimin A.V."/>
            <person name="Baldwin J."/>
            <person name="Abdouelleil A."/>
            <person name="Abdulkadir J."/>
            <person name="Abebe A."/>
            <person name="Abera B."/>
            <person name="Abreu J."/>
            <person name="Acer S.C."/>
            <person name="Aftuck L."/>
            <person name="Alexander A."/>
            <person name="An P."/>
            <person name="Anderson E."/>
            <person name="Anderson S."/>
            <person name="Arachi H."/>
            <person name="Azer M."/>
            <person name="Bachantsang P."/>
            <person name="Barry A."/>
            <person name="Bayul T."/>
            <person name="Berlin A."/>
            <person name="Bessette D."/>
            <person name="Bloom T."/>
            <person name="Blye J."/>
            <person name="Boguslavskiy L."/>
            <person name="Bonnet C."/>
            <person name="Boukhgalter B."/>
            <person name="Bourzgui I."/>
            <person name="Brown A."/>
            <person name="Cahill P."/>
            <person name="Channer S."/>
            <person name="Cheshatsang Y."/>
            <person name="Chuda L."/>
            <person name="Citroen M."/>
            <person name="Collymore A."/>
            <person name="Cooke P."/>
            <person name="Costello M."/>
            <person name="D'Aco K."/>
            <person name="Daza R."/>
            <person name="De Haan G."/>
            <person name="DeGray S."/>
            <person name="DeMaso C."/>
            <person name="Dhargay N."/>
            <person name="Dooley K."/>
            <person name="Dooley E."/>
            <person name="Doricent M."/>
            <person name="Dorje P."/>
            <person name="Dorjee K."/>
            <person name="Dupes A."/>
            <person name="Elong R."/>
            <person name="Falk J."/>
            <person name="Farina A."/>
            <person name="Faro S."/>
            <person name="Ferguson D."/>
            <person name="Fisher S."/>
            <person name="Foley C.D."/>
            <person name="Franke A."/>
            <person name="Friedrich D."/>
            <person name="Gadbois L."/>
            <person name="Gearin G."/>
            <person name="Gearin C.R."/>
            <person name="Giannoukos G."/>
            <person name="Goode T."/>
            <person name="Graham J."/>
            <person name="Grandbois E."/>
            <person name="Grewal S."/>
            <person name="Gyaltsen K."/>
            <person name="Hafez N."/>
            <person name="Hagos B."/>
            <person name="Hall J."/>
            <person name="Henson C."/>
            <person name="Hollinger A."/>
            <person name="Honan T."/>
            <person name="Huard M.D."/>
            <person name="Hughes L."/>
            <person name="Hurhula B."/>
            <person name="Husby M.E."/>
            <person name="Kamat A."/>
            <person name="Kanga B."/>
            <person name="Kashin S."/>
            <person name="Khazanovich D."/>
            <person name="Kisner P."/>
            <person name="Lance K."/>
            <person name="Lara M."/>
            <person name="Lee W."/>
            <person name="Lennon N."/>
            <person name="Letendre F."/>
            <person name="LeVine R."/>
            <person name="Lipovsky A."/>
            <person name="Liu X."/>
            <person name="Liu J."/>
            <person name="Liu S."/>
            <person name="Lokyitsang T."/>
            <person name="Lokyitsang Y."/>
            <person name="Lubonja R."/>
            <person name="Lui A."/>
            <person name="MacDonald P."/>
            <person name="Magnisalis V."/>
            <person name="Maru K."/>
            <person name="Matthews C."/>
            <person name="McCusker W."/>
            <person name="McDonough S."/>
            <person name="Mehta T."/>
            <person name="Meldrim J."/>
            <person name="Meneus L."/>
            <person name="Mihai O."/>
            <person name="Mihalev A."/>
            <person name="Mihova T."/>
            <person name="Mittelman R."/>
            <person name="Mlenga V."/>
            <person name="Montmayeur A."/>
            <person name="Mulrain L."/>
            <person name="Navidi A."/>
            <person name="Naylor J."/>
            <person name="Negash T."/>
            <person name="Nguyen T."/>
            <person name="Nguyen N."/>
            <person name="Nicol R."/>
            <person name="Norbu C."/>
            <person name="Norbu N."/>
            <person name="Novod N."/>
            <person name="O'Neill B."/>
            <person name="Osman S."/>
            <person name="Markiewicz E."/>
            <person name="Oyono O.L."/>
            <person name="Patti C."/>
            <person name="Phunkhang P."/>
            <person name="Pierre F."/>
            <person name="Priest M."/>
            <person name="Raghuraman S."/>
            <person name="Rege F."/>
            <person name="Reyes R."/>
            <person name="Rise C."/>
            <person name="Rogov P."/>
            <person name="Ross K."/>
            <person name="Ryan E."/>
            <person name="Settipalli S."/>
            <person name="Shea T."/>
            <person name="Sherpa N."/>
            <person name="Shi L."/>
            <person name="Shih D."/>
            <person name="Sparrow T."/>
            <person name="Spaulding J."/>
            <person name="Stalker J."/>
            <person name="Stange-Thomann N."/>
            <person name="Stavropoulos S."/>
            <person name="Stone C."/>
            <person name="Strader C."/>
            <person name="Tesfaye S."/>
            <person name="Thomson T."/>
            <person name="Thoulutsang Y."/>
            <person name="Thoulutsang D."/>
            <person name="Topham K."/>
            <person name="Topping I."/>
            <person name="Tsamla T."/>
            <person name="Vassiliev H."/>
            <person name="Vo A."/>
            <person name="Wangchuk T."/>
            <person name="Wangdi T."/>
            <person name="Weiand M."/>
            <person name="Wilkinson J."/>
            <person name="Wilson A."/>
            <person name="Yadav S."/>
            <person name="Young G."/>
            <person name="Yu Q."/>
            <person name="Zembek L."/>
            <person name="Zhong D."/>
            <person name="Zimmer A."/>
            <person name="Zwirko Z."/>
            <person name="Jaffe D.B."/>
            <person name="Alvarez P."/>
            <person name="Brockman W."/>
            <person name="Butler J."/>
            <person name="Chin C."/>
            <person name="Gnerre S."/>
            <person name="Grabherr M."/>
            <person name="Kleber M."/>
            <person name="Mauceli E."/>
            <person name="MacCallum I."/>
        </authorList>
    </citation>
    <scope>NUCLEOTIDE SEQUENCE [LARGE SCALE GENOMIC DNA]</scope>
    <source>
        <strain evidence="14">Tucson 15081-1352.22</strain>
    </source>
</reference>
<dbReference type="EMBL" id="CH933806">
    <property type="protein sequence ID" value="EDW14763.1"/>
    <property type="molecule type" value="Genomic_DNA"/>
</dbReference>
<dbReference type="PROSITE" id="PS00135">
    <property type="entry name" value="TRYPSIN_SER"/>
    <property type="match status" value="1"/>
</dbReference>
<dbReference type="PANTHER" id="PTHR24276:SF96">
    <property type="entry name" value="PEPTIDASE S1 DOMAIN-CONTAINING PROTEIN"/>
    <property type="match status" value="1"/>
</dbReference>
<dbReference type="KEGG" id="dmo:Dmoj_GI24438"/>
<keyword evidence="14" id="KW-1185">Reference proteome</keyword>
<dbReference type="Pfam" id="PF00089">
    <property type="entry name" value="Trypsin"/>
    <property type="match status" value="1"/>
</dbReference>
<evidence type="ECO:0000256" key="9">
    <source>
        <dbReference type="ARBA" id="ARBA00023157"/>
    </source>
</evidence>
<dbReference type="eggNOG" id="KOG3627">
    <property type="taxonomic scope" value="Eukaryota"/>
</dbReference>
<dbReference type="FunCoup" id="B4KBT6">
    <property type="interactions" value="13"/>
</dbReference>
<proteinExistence type="inferred from homology"/>
<dbReference type="InterPro" id="IPR043504">
    <property type="entry name" value="Peptidase_S1_PA_chymotrypsin"/>
</dbReference>
<feature type="signal peptide" evidence="11">
    <location>
        <begin position="1"/>
        <end position="22"/>
    </location>
</feature>
<gene>
    <name evidence="13" type="primary">Dmoj\GI24438</name>
    <name evidence="13" type="ORF">Dmoj_GI24438</name>
</gene>
<evidence type="ECO:0000313" key="13">
    <source>
        <dbReference type="EMBL" id="EDW14763.1"/>
    </source>
</evidence>
<feature type="domain" description="Peptidase S1" evidence="12">
    <location>
        <begin position="40"/>
        <end position="262"/>
    </location>
</feature>
<dbReference type="HOGENOM" id="CLU_006842_7_4_1"/>
<evidence type="ECO:0000256" key="3">
    <source>
        <dbReference type="ARBA" id="ARBA00022525"/>
    </source>
</evidence>
<keyword evidence="4 10" id="KW-0645">Protease</keyword>
<dbReference type="CDD" id="cd00190">
    <property type="entry name" value="Tryp_SPc"/>
    <property type="match status" value="1"/>
</dbReference>
<dbReference type="PROSITE" id="PS50240">
    <property type="entry name" value="TRYPSIN_DOM"/>
    <property type="match status" value="1"/>
</dbReference>
<keyword evidence="9" id="KW-1015">Disulfide bond</keyword>
<dbReference type="FunFam" id="2.40.10.10:FF:000047">
    <property type="entry name" value="Trypsin eta"/>
    <property type="match status" value="1"/>
</dbReference>
<protein>
    <recommendedName>
        <fullName evidence="12">Peptidase S1 domain-containing protein</fullName>
    </recommendedName>
</protein>
<keyword evidence="5 11" id="KW-0732">Signal</keyword>
<dbReference type="GO" id="GO:0016485">
    <property type="term" value="P:protein processing"/>
    <property type="evidence" value="ECO:0007669"/>
    <property type="project" value="UniProtKB-ARBA"/>
</dbReference>
<evidence type="ECO:0000256" key="10">
    <source>
        <dbReference type="RuleBase" id="RU363034"/>
    </source>
</evidence>
<evidence type="ECO:0000256" key="4">
    <source>
        <dbReference type="ARBA" id="ARBA00022670"/>
    </source>
</evidence>
<evidence type="ECO:0000256" key="6">
    <source>
        <dbReference type="ARBA" id="ARBA00022801"/>
    </source>
</evidence>
<dbReference type="PANTHER" id="PTHR24276">
    <property type="entry name" value="POLYSERASE-RELATED"/>
    <property type="match status" value="1"/>
</dbReference>
<organism evidence="13 14">
    <name type="scientific">Drosophila mojavensis</name>
    <name type="common">Fruit fly</name>
    <dbReference type="NCBI Taxonomy" id="7230"/>
    <lineage>
        <taxon>Eukaryota</taxon>
        <taxon>Metazoa</taxon>
        <taxon>Ecdysozoa</taxon>
        <taxon>Arthropoda</taxon>
        <taxon>Hexapoda</taxon>
        <taxon>Insecta</taxon>
        <taxon>Pterygota</taxon>
        <taxon>Neoptera</taxon>
        <taxon>Endopterygota</taxon>
        <taxon>Diptera</taxon>
        <taxon>Brachycera</taxon>
        <taxon>Muscomorpha</taxon>
        <taxon>Ephydroidea</taxon>
        <taxon>Drosophilidae</taxon>
        <taxon>Drosophila</taxon>
    </lineage>
</organism>
<dbReference type="Proteomes" id="UP000009192">
    <property type="component" value="Unassembled WGS sequence"/>
</dbReference>
<dbReference type="GO" id="GO:0004252">
    <property type="term" value="F:serine-type endopeptidase activity"/>
    <property type="evidence" value="ECO:0007669"/>
    <property type="project" value="InterPro"/>
</dbReference>
<dbReference type="OMA" id="KPYMHND"/>
<dbReference type="GO" id="GO:0005576">
    <property type="term" value="C:extracellular region"/>
    <property type="evidence" value="ECO:0007669"/>
    <property type="project" value="UniProtKB-SubCell"/>
</dbReference>
<dbReference type="InterPro" id="IPR050430">
    <property type="entry name" value="Peptidase_S1"/>
</dbReference>
<dbReference type="SUPFAM" id="SSF50494">
    <property type="entry name" value="Trypsin-like serine proteases"/>
    <property type="match status" value="1"/>
</dbReference>
<dbReference type="AlphaFoldDB" id="B4KBT6"/>
<comment type="similarity">
    <text evidence="2">Belongs to the peptidase S1 family.</text>
</comment>
<dbReference type="InterPro" id="IPR009003">
    <property type="entry name" value="Peptidase_S1_PA"/>
</dbReference>
<dbReference type="InterPro" id="IPR001314">
    <property type="entry name" value="Peptidase_S1A"/>
</dbReference>
<dbReference type="SMART" id="SM00020">
    <property type="entry name" value="Tryp_SPc"/>
    <property type="match status" value="1"/>
</dbReference>
<evidence type="ECO:0000256" key="1">
    <source>
        <dbReference type="ARBA" id="ARBA00004613"/>
    </source>
</evidence>
<dbReference type="InterPro" id="IPR001254">
    <property type="entry name" value="Trypsin_dom"/>
</dbReference>
<dbReference type="InParanoid" id="B4KBT6"/>
<dbReference type="PROSITE" id="PS00134">
    <property type="entry name" value="TRYPSIN_HIS"/>
    <property type="match status" value="1"/>
</dbReference>
<dbReference type="OrthoDB" id="8440449at2759"/>
<evidence type="ECO:0000259" key="12">
    <source>
        <dbReference type="PROSITE" id="PS50240"/>
    </source>
</evidence>
<feature type="chain" id="PRO_5002810915" description="Peptidase S1 domain-containing protein" evidence="11">
    <location>
        <begin position="23"/>
        <end position="269"/>
    </location>
</feature>
<keyword evidence="6 10" id="KW-0378">Hydrolase</keyword>
<comment type="subcellular location">
    <subcellularLocation>
        <location evidence="1">Secreted</location>
    </subcellularLocation>
</comment>
<dbReference type="InterPro" id="IPR018114">
    <property type="entry name" value="TRYPSIN_HIS"/>
</dbReference>
<evidence type="ECO:0000256" key="2">
    <source>
        <dbReference type="ARBA" id="ARBA00007664"/>
    </source>
</evidence>
<keyword evidence="7 10" id="KW-0720">Serine protease</keyword>
<dbReference type="SMR" id="B4KBT6"/>
<dbReference type="Gene3D" id="2.40.10.10">
    <property type="entry name" value="Trypsin-like serine proteases"/>
    <property type="match status" value="1"/>
</dbReference>
<sequence length="269" mass="29637">MKILHICLIVLLLQQHQQLSRAKRLMDMDATGGASMEERIVGGQTAEVGYAKYQVSLQPVLGFHNCGGAILNERWIITAGHCVVNFPPEFIVVVTGTNRYAEPGGVYYTEEVHVHCMYDKPYMHNDIALVKVSENITFNELTQPIPLPVGPLREGDEVVLTGWGSKVPNGEANPNLQKVSMNFVKLEECLEIFNQTDNMGVGHICTFSKEGEGGCHGDSGGPLVCNGYLVGVVNWGRPCAKGFPDVQANVYYYFDWIRNVISGNARCTT</sequence>
<evidence type="ECO:0000256" key="8">
    <source>
        <dbReference type="ARBA" id="ARBA00023145"/>
    </source>
</evidence>